<dbReference type="STRING" id="6293.A0A1I8EBG5"/>
<sequence>MVSPEIILVNYYFLLLIFDLVPLRYVSTKITTANVDIRYHNVDHSSNKHETECPRGWTRYERTKSCFHVIERRMRWSEAERACANFGGHLASITDEYENMFAFNLSFECKKKSQRLYFVLKFKDVAKDANLSTPTLWLGRLVKLTRTGAYEWNDGAVGRHTDGFRGELPSGTDLCLTMWLDFDRPEGSWNEWDCNYASGYSALCKRSLKRTPINTTAKPNIRSGIDSGLSYYSRRCCLISSLCHNTSQSCTSEERCIPDDLDCWARTCLSGGIGWCLPLPKIQSLP</sequence>
<dbReference type="CDD" id="cd00037">
    <property type="entry name" value="CLECT"/>
    <property type="match status" value="1"/>
</dbReference>
<dbReference type="WBParaSite" id="maker-PairedContig_1290-snap-gene-0.2-mRNA-1">
    <property type="protein sequence ID" value="maker-PairedContig_1290-snap-gene-0.2-mRNA-1"/>
    <property type="gene ID" value="maker-PairedContig_1290-snap-gene-0.2"/>
</dbReference>
<keyword evidence="1" id="KW-0472">Membrane</keyword>
<dbReference type="Gene3D" id="3.10.100.10">
    <property type="entry name" value="Mannose-Binding Protein A, subunit A"/>
    <property type="match status" value="1"/>
</dbReference>
<feature type="domain" description="C-type lectin" evidence="2">
    <location>
        <begin position="62"/>
        <end position="200"/>
    </location>
</feature>
<proteinExistence type="predicted"/>
<dbReference type="Pfam" id="PF00059">
    <property type="entry name" value="Lectin_C"/>
    <property type="match status" value="1"/>
</dbReference>
<keyword evidence="1" id="KW-0812">Transmembrane</keyword>
<dbReference type="InterPro" id="IPR050111">
    <property type="entry name" value="C-type_lectin/snaclec_domain"/>
</dbReference>
<evidence type="ECO:0000259" key="2">
    <source>
        <dbReference type="PROSITE" id="PS50041"/>
    </source>
</evidence>
<dbReference type="WBParaSite" id="maker-PairedContig_1295-snap-gene-0.1-mRNA-1">
    <property type="protein sequence ID" value="maker-PairedContig_1295-snap-gene-0.1-mRNA-1"/>
    <property type="gene ID" value="maker-PairedContig_1295-snap-gene-0.1"/>
</dbReference>
<organism evidence="4">
    <name type="scientific">Wuchereria bancrofti</name>
    <dbReference type="NCBI Taxonomy" id="6293"/>
    <lineage>
        <taxon>Eukaryota</taxon>
        <taxon>Metazoa</taxon>
        <taxon>Ecdysozoa</taxon>
        <taxon>Nematoda</taxon>
        <taxon>Chromadorea</taxon>
        <taxon>Rhabditida</taxon>
        <taxon>Spirurina</taxon>
        <taxon>Spiruromorpha</taxon>
        <taxon>Filarioidea</taxon>
        <taxon>Onchocercidae</taxon>
        <taxon>Wuchereria</taxon>
    </lineage>
</organism>
<dbReference type="InterPro" id="IPR001304">
    <property type="entry name" value="C-type_lectin-like"/>
</dbReference>
<accession>A0A1I8EBG5</accession>
<feature type="transmembrane region" description="Helical" evidence="1">
    <location>
        <begin position="6"/>
        <end position="26"/>
    </location>
</feature>
<evidence type="ECO:0000313" key="4">
    <source>
        <dbReference type="WBParaSite" id="maker-PairedContig_1295-snap-gene-0.1-mRNA-1"/>
    </source>
</evidence>
<dbReference type="PROSITE" id="PS50041">
    <property type="entry name" value="C_TYPE_LECTIN_2"/>
    <property type="match status" value="1"/>
</dbReference>
<dbReference type="PANTHER" id="PTHR22803">
    <property type="entry name" value="MANNOSE, PHOSPHOLIPASE, LECTIN RECEPTOR RELATED"/>
    <property type="match status" value="1"/>
</dbReference>
<keyword evidence="1" id="KW-1133">Transmembrane helix</keyword>
<name>A0A1I8EBG5_WUCBA</name>
<protein>
    <submittedName>
        <fullName evidence="3 4">C-type lectin domain-containing protein</fullName>
    </submittedName>
</protein>
<dbReference type="InterPro" id="IPR016186">
    <property type="entry name" value="C-type_lectin-like/link_sf"/>
</dbReference>
<dbReference type="SUPFAM" id="SSF56436">
    <property type="entry name" value="C-type lectin-like"/>
    <property type="match status" value="1"/>
</dbReference>
<dbReference type="AlphaFoldDB" id="A0A1I8EBG5"/>
<reference evidence="3 4" key="1">
    <citation type="submission" date="2016-11" db="UniProtKB">
        <authorList>
            <consortium name="WormBaseParasite"/>
        </authorList>
    </citation>
    <scope>IDENTIFICATION</scope>
    <source>
        <strain evidence="3 4">pt0022</strain>
    </source>
</reference>
<evidence type="ECO:0000313" key="3">
    <source>
        <dbReference type="WBParaSite" id="maker-PairedContig_1290-snap-gene-0.2-mRNA-1"/>
    </source>
</evidence>
<evidence type="ECO:0000256" key="1">
    <source>
        <dbReference type="SAM" id="Phobius"/>
    </source>
</evidence>
<dbReference type="SMART" id="SM00034">
    <property type="entry name" value="CLECT"/>
    <property type="match status" value="1"/>
</dbReference>
<dbReference type="InterPro" id="IPR016187">
    <property type="entry name" value="CTDL_fold"/>
</dbReference>